<dbReference type="RefSeq" id="WP_137276534.1">
    <property type="nucleotide sequence ID" value="NZ_QKNX01000003.1"/>
</dbReference>
<dbReference type="Proteomes" id="UP000308037">
    <property type="component" value="Unassembled WGS sequence"/>
</dbReference>
<comment type="caution">
    <text evidence="2">The sequence shown here is derived from an EMBL/GenBank/DDBJ whole genome shotgun (WGS) entry which is preliminary data.</text>
</comment>
<keyword evidence="3" id="KW-1185">Reference proteome</keyword>
<proteinExistence type="predicted"/>
<gene>
    <name evidence="2" type="ORF">DM868_08915</name>
</gene>
<evidence type="ECO:0000313" key="3">
    <source>
        <dbReference type="Proteomes" id="UP000308037"/>
    </source>
</evidence>
<organism evidence="2 3">
    <name type="scientific">Natronomonas salsuginis</name>
    <dbReference type="NCBI Taxonomy" id="2217661"/>
    <lineage>
        <taxon>Archaea</taxon>
        <taxon>Methanobacteriati</taxon>
        <taxon>Methanobacteriota</taxon>
        <taxon>Stenosarchaea group</taxon>
        <taxon>Halobacteria</taxon>
        <taxon>Halobacteriales</taxon>
        <taxon>Natronomonadaceae</taxon>
        <taxon>Natronomonas</taxon>
    </lineage>
</organism>
<dbReference type="EMBL" id="QKNX01000003">
    <property type="protein sequence ID" value="TKR25534.1"/>
    <property type="molecule type" value="Genomic_DNA"/>
</dbReference>
<dbReference type="Pfam" id="PF25258">
    <property type="entry name" value="DUF7859"/>
    <property type="match status" value="1"/>
</dbReference>
<protein>
    <submittedName>
        <fullName evidence="2">Uncharacterized protein</fullName>
    </submittedName>
</protein>
<dbReference type="InterPro" id="IPR057181">
    <property type="entry name" value="DUF7859"/>
</dbReference>
<dbReference type="AlphaFoldDB" id="A0A4U5J9S4"/>
<feature type="transmembrane region" description="Helical" evidence="1">
    <location>
        <begin position="24"/>
        <end position="43"/>
    </location>
</feature>
<keyword evidence="1" id="KW-0472">Membrane</keyword>
<reference evidence="2 3" key="1">
    <citation type="submission" date="2019-04" db="EMBL/GenBank/DDBJ databases">
        <title>Natronomonas sp. F20-122 a newhaloarchaeon isolated from a saline saltern of Isla Bacuta, Huelva, Spain.</title>
        <authorList>
            <person name="Duran-Viseras A."/>
            <person name="Sanchez-Porro C."/>
            <person name="Ventosa A."/>
        </authorList>
    </citation>
    <scope>NUCLEOTIDE SEQUENCE [LARGE SCALE GENOMIC DNA]</scope>
    <source>
        <strain evidence="2 3">F20-122</strain>
    </source>
</reference>
<keyword evidence="1" id="KW-0812">Transmembrane</keyword>
<sequence length="60" mass="6516">MSASAPAFVEAVTPSPLSLGIDPVLVGIILVLLLIVFAIFLFIRRTLLSFSEGMRDGKRR</sequence>
<evidence type="ECO:0000313" key="2">
    <source>
        <dbReference type="EMBL" id="TKR25534.1"/>
    </source>
</evidence>
<keyword evidence="1" id="KW-1133">Transmembrane helix</keyword>
<name>A0A4U5J9S4_9EURY</name>
<evidence type="ECO:0000256" key="1">
    <source>
        <dbReference type="SAM" id="Phobius"/>
    </source>
</evidence>
<accession>A0A4U5J9S4</accession>